<dbReference type="EMBL" id="CP042433">
    <property type="protein sequence ID" value="QEC55613.1"/>
    <property type="molecule type" value="Genomic_DNA"/>
</dbReference>
<proteinExistence type="predicted"/>
<organism evidence="1 2">
    <name type="scientific">Flavisolibacter ginsenosidimutans</name>
    <dbReference type="NCBI Taxonomy" id="661481"/>
    <lineage>
        <taxon>Bacteria</taxon>
        <taxon>Pseudomonadati</taxon>
        <taxon>Bacteroidota</taxon>
        <taxon>Chitinophagia</taxon>
        <taxon>Chitinophagales</taxon>
        <taxon>Chitinophagaceae</taxon>
        <taxon>Flavisolibacter</taxon>
    </lineage>
</organism>
<gene>
    <name evidence="1" type="ORF">FSB75_06775</name>
</gene>
<dbReference type="AlphaFoldDB" id="A0A5B8UGI2"/>
<dbReference type="KEGG" id="fgg:FSB75_06775"/>
<accession>A0A5B8UGI2</accession>
<evidence type="ECO:0000313" key="2">
    <source>
        <dbReference type="Proteomes" id="UP000321204"/>
    </source>
</evidence>
<protein>
    <submittedName>
        <fullName evidence="1">Uncharacterized protein</fullName>
    </submittedName>
</protein>
<sequence>MKAASVQEIKAALKEKDEKELMELCLRLVRYKKENKELLTFLLFEADDLPVFIQGVNEEIDEGFAALNKDSYYIAKKGLRKILRIANKYVRYAGNKTVEVEVLLHFCTAFKGLKSSWQKTGALAMLYAAQLKKIKAALETMHEDLQYDYRRGLERLSE</sequence>
<evidence type="ECO:0000313" key="1">
    <source>
        <dbReference type="EMBL" id="QEC55613.1"/>
    </source>
</evidence>
<reference evidence="1 2" key="1">
    <citation type="journal article" date="2015" name="Int. J. Syst. Evol. Microbiol.">
        <title>Flavisolibacter ginsenosidimutans sp. nov., with ginsenoside-converting activity isolated from soil used for cultivating ginseng.</title>
        <authorList>
            <person name="Zhao Y."/>
            <person name="Liu Q."/>
            <person name="Kang M.S."/>
            <person name="Jin F."/>
            <person name="Yu H."/>
            <person name="Im W.T."/>
        </authorList>
    </citation>
    <scope>NUCLEOTIDE SEQUENCE [LARGE SCALE GENOMIC DNA]</scope>
    <source>
        <strain evidence="1 2">Gsoil 636</strain>
    </source>
</reference>
<dbReference type="RefSeq" id="WP_146784644.1">
    <property type="nucleotide sequence ID" value="NZ_BAABIO010000002.1"/>
</dbReference>
<dbReference type="OrthoDB" id="978748at2"/>
<name>A0A5B8UGI2_9BACT</name>
<keyword evidence="2" id="KW-1185">Reference proteome</keyword>
<dbReference type="Proteomes" id="UP000321204">
    <property type="component" value="Chromosome"/>
</dbReference>